<feature type="compositionally biased region" description="Acidic residues" evidence="3">
    <location>
        <begin position="729"/>
        <end position="749"/>
    </location>
</feature>
<evidence type="ECO:0000313" key="5">
    <source>
        <dbReference type="EMBL" id="OGY84691.1"/>
    </source>
</evidence>
<dbReference type="SUPFAM" id="SSF52540">
    <property type="entry name" value="P-loop containing nucleoside triphosphate hydrolases"/>
    <property type="match status" value="1"/>
</dbReference>
<organism evidence="5 6">
    <name type="scientific">Candidatus Kerfeldbacteria bacterium RIFCSPLOWO2_01_FULL_48_11</name>
    <dbReference type="NCBI Taxonomy" id="1798543"/>
    <lineage>
        <taxon>Bacteria</taxon>
        <taxon>Candidatus Kerfeldiibacteriota</taxon>
    </lineage>
</organism>
<feature type="coiled-coil region" evidence="2">
    <location>
        <begin position="554"/>
        <end position="609"/>
    </location>
</feature>
<dbReference type="InterPro" id="IPR027417">
    <property type="entry name" value="P-loop_NTPase"/>
</dbReference>
<comment type="caution">
    <text evidence="5">The sequence shown here is derived from an EMBL/GenBank/DDBJ whole genome shotgun (WGS) entry which is preliminary data.</text>
</comment>
<dbReference type="Gene3D" id="3.40.50.300">
    <property type="entry name" value="P-loop containing nucleotide triphosphate hydrolases"/>
    <property type="match status" value="2"/>
</dbReference>
<dbReference type="STRING" id="1798543.A2898_01155"/>
<dbReference type="Pfam" id="PF02463">
    <property type="entry name" value="SMC_N"/>
    <property type="match status" value="1"/>
</dbReference>
<reference evidence="5 6" key="1">
    <citation type="journal article" date="2016" name="Nat. Commun.">
        <title>Thousands of microbial genomes shed light on interconnected biogeochemical processes in an aquifer system.</title>
        <authorList>
            <person name="Anantharaman K."/>
            <person name="Brown C.T."/>
            <person name="Hug L.A."/>
            <person name="Sharon I."/>
            <person name="Castelle C.J."/>
            <person name="Probst A.J."/>
            <person name="Thomas B.C."/>
            <person name="Singh A."/>
            <person name="Wilkins M.J."/>
            <person name="Karaoz U."/>
            <person name="Brodie E.L."/>
            <person name="Williams K.H."/>
            <person name="Hubbard S.S."/>
            <person name="Banfield J.F."/>
        </authorList>
    </citation>
    <scope>NUCLEOTIDE SEQUENCE [LARGE SCALE GENOMIC DNA]</scope>
</reference>
<gene>
    <name evidence="5" type="ORF">A2898_01155</name>
</gene>
<dbReference type="GO" id="GO:0016887">
    <property type="term" value="F:ATP hydrolysis activity"/>
    <property type="evidence" value="ECO:0007669"/>
    <property type="project" value="InterPro"/>
</dbReference>
<evidence type="ECO:0000256" key="1">
    <source>
        <dbReference type="ARBA" id="ARBA00023054"/>
    </source>
</evidence>
<feature type="coiled-coil region" evidence="2">
    <location>
        <begin position="660"/>
        <end position="694"/>
    </location>
</feature>
<proteinExistence type="predicted"/>
<dbReference type="PANTHER" id="PTHR43977">
    <property type="entry name" value="STRUCTURAL MAINTENANCE OF CHROMOSOMES PROTEIN 3"/>
    <property type="match status" value="1"/>
</dbReference>
<feature type="coiled-coil region" evidence="2">
    <location>
        <begin position="282"/>
        <end position="349"/>
    </location>
</feature>
<keyword evidence="1 2" id="KW-0175">Coiled coil</keyword>
<name>A0A1G2B699_9BACT</name>
<evidence type="ECO:0000259" key="4">
    <source>
        <dbReference type="Pfam" id="PF02463"/>
    </source>
</evidence>
<dbReference type="GO" id="GO:0005524">
    <property type="term" value="F:ATP binding"/>
    <property type="evidence" value="ECO:0007669"/>
    <property type="project" value="InterPro"/>
</dbReference>
<dbReference type="EMBL" id="MHKE01000005">
    <property type="protein sequence ID" value="OGY84691.1"/>
    <property type="molecule type" value="Genomic_DNA"/>
</dbReference>
<dbReference type="PIRSF" id="PIRSF005719">
    <property type="entry name" value="SMC"/>
    <property type="match status" value="1"/>
</dbReference>
<evidence type="ECO:0000313" key="6">
    <source>
        <dbReference type="Proteomes" id="UP000179164"/>
    </source>
</evidence>
<feature type="coiled-coil region" evidence="2">
    <location>
        <begin position="167"/>
        <end position="228"/>
    </location>
</feature>
<dbReference type="InterPro" id="IPR003395">
    <property type="entry name" value="RecF/RecN/SMC_N"/>
</dbReference>
<protein>
    <recommendedName>
        <fullName evidence="4">RecF/RecN/SMC N-terminal domain-containing protein</fullName>
    </recommendedName>
</protein>
<feature type="domain" description="RecF/RecN/SMC N-terminal" evidence="4">
    <location>
        <begin position="2"/>
        <end position="863"/>
    </location>
</feature>
<evidence type="ECO:0000256" key="3">
    <source>
        <dbReference type="SAM" id="MobiDB-lite"/>
    </source>
</evidence>
<feature type="coiled-coil region" evidence="2">
    <location>
        <begin position="476"/>
        <end position="517"/>
    </location>
</feature>
<dbReference type="Proteomes" id="UP000179164">
    <property type="component" value="Unassembled WGS sequence"/>
</dbReference>
<sequence length="892" mass="101235">MYLEKLDIQGFKSFATKVTLEFKREMTAVVGPNGSGKSNIADAVRWVLGEQSMKLIRGKRAEDVIFSGSDRKSKLGMAEVSLYLNNEDRDAPIDYSEIVITRRVYRDGTGEYFINKTQVRLQDILLLLAKANFGQRTYSVIGQGMIDQVLIASPAERLEFFEEAAGIRQYQIKKEQAEHKLATTRDNLGQAEMLVQEIAPRLRSLTRQAKRLEQREEHEKKLHELQAEYYSGLWSDLTTRHADVKKHMHEVDAERTVAEKEVTALNKTIESYAAKEGRSETFAKLEQEYQILSDKKNTLLRDLTIIKGRVDVEREKRGETNLVWLERRRDALTADIRRAQADVDLAQRSINDVGGRFGVQQKEYEHIGRSITDLEIDLTAVKKGFTADPSVSAMNLHGELKRIAAEQEEFLQKLRETKEPGDIPKLSQIAEQITRELGQSVERSRKLSAKDPNALLLVQEKLAEAFRSQDTVLKDLTELTADVRTAEERQRGVKERLKKLEEDYSGIERDLTQLGGRDPQQVAADQQKLEDDIRLIDGQIASAQAKLLAVGKDQSAQQRELVEAQRMLREKQKQLNDITTRLHEIQIDYAKLETRKEDLDREMMDEMTDEARERIYQSKHPAPVNEGLAQEIQREKRFLELIGGIDEAVPEEYQKTKERHDFLSTQIADLTKALKDLEEAIETLNQTIKKQFDLAFEKINLEFGKYFKTLFGGGNAKLSLVREEVLPPVDEEESEQSSDNEGEDGDDEERAPVSRPGEKVLTGVEIFATPPGKRLKNITMLSGGERALTSIALISAIICNNPSPFVVLDEVDAALDESNSIRFAEIVGRLSEKTQFVTITHNRATMHKARILYGVTMGDDGVSRLLSVKMDQAEKVLESSGRRRFDPSAIPQ</sequence>
<dbReference type="InterPro" id="IPR024704">
    <property type="entry name" value="SMC"/>
</dbReference>
<evidence type="ECO:0000256" key="2">
    <source>
        <dbReference type="SAM" id="Coils"/>
    </source>
</evidence>
<accession>A0A1G2B699</accession>
<dbReference type="AlphaFoldDB" id="A0A1G2B699"/>
<feature type="region of interest" description="Disordered" evidence="3">
    <location>
        <begin position="726"/>
        <end position="755"/>
    </location>
</feature>